<dbReference type="Proteomes" id="UP000234585">
    <property type="component" value="Unassembled WGS sequence"/>
</dbReference>
<feature type="repeat" description="ANK" evidence="1">
    <location>
        <begin position="154"/>
        <end position="186"/>
    </location>
</feature>
<dbReference type="PRINTS" id="PR01415">
    <property type="entry name" value="ANKYRIN"/>
</dbReference>
<dbReference type="PANTHER" id="PTHR46224:SF64">
    <property type="entry name" value="IQ MOTIF AND ANKYRIN REPEAT DOMAIN-CONTAINING PROTEIN 1"/>
    <property type="match status" value="1"/>
</dbReference>
<dbReference type="Gene3D" id="1.25.40.20">
    <property type="entry name" value="Ankyrin repeat-containing domain"/>
    <property type="match status" value="4"/>
</dbReference>
<organism evidence="2 3">
    <name type="scientific">Aspergillus candidus</name>
    <dbReference type="NCBI Taxonomy" id="41067"/>
    <lineage>
        <taxon>Eukaryota</taxon>
        <taxon>Fungi</taxon>
        <taxon>Dikarya</taxon>
        <taxon>Ascomycota</taxon>
        <taxon>Pezizomycotina</taxon>
        <taxon>Eurotiomycetes</taxon>
        <taxon>Eurotiomycetidae</taxon>
        <taxon>Eurotiales</taxon>
        <taxon>Aspergillaceae</taxon>
        <taxon>Aspergillus</taxon>
        <taxon>Aspergillus subgen. Circumdati</taxon>
    </lineage>
</organism>
<feature type="repeat" description="ANK" evidence="1">
    <location>
        <begin position="324"/>
        <end position="356"/>
    </location>
</feature>
<dbReference type="PROSITE" id="PS50088">
    <property type="entry name" value="ANK_REPEAT"/>
    <property type="match status" value="7"/>
</dbReference>
<dbReference type="InterPro" id="IPR002110">
    <property type="entry name" value="Ankyrin_rpt"/>
</dbReference>
<keyword evidence="3" id="KW-1185">Reference proteome</keyword>
<evidence type="ECO:0000313" key="3">
    <source>
        <dbReference type="Proteomes" id="UP000234585"/>
    </source>
</evidence>
<accession>A0A2I2F7C6</accession>
<gene>
    <name evidence="2" type="ORF">BDW47DRAFT_127115</name>
</gene>
<feature type="repeat" description="ANK" evidence="1">
    <location>
        <begin position="225"/>
        <end position="257"/>
    </location>
</feature>
<feature type="repeat" description="ANK" evidence="1">
    <location>
        <begin position="81"/>
        <end position="113"/>
    </location>
</feature>
<proteinExistence type="predicted"/>
<feature type="repeat" description="ANK" evidence="1">
    <location>
        <begin position="291"/>
        <end position="323"/>
    </location>
</feature>
<dbReference type="PANTHER" id="PTHR46224">
    <property type="entry name" value="ANKYRIN REPEAT FAMILY PROTEIN"/>
    <property type="match status" value="1"/>
</dbReference>
<sequence>MALNRLPEELSVMIAEQLDEASDINSFAQSNRLIYPVVNHLLYTNNIHRAKASALSWGAKHNSLGTIEISMSMGAAVYKRWETAPLAHAARAGHAAAVELLLSHGANPDSKDSETDQTPLYIASEYGYPAVCEKLLAAGADVSSRNQRTDQYTCDQTPLHTAALHGNVLVAQLLINHGADINAPNDKGWVPLRESLRCEDPELQPRMVRLLLDAGAPVDGHPDHPRVTPLLLATIRFDDESVKTLLEAGADPNARDWNNGTALIDSVIGYRRDSVRLLLEYGADVDARADYGGRPLYLAARYGDLEITSLLLDYGADIDLPATSNEPALHVAALRNELETVRLLLQRGANAESLRPYGSSGFTALFLVARCNFIDVARVLLEYGANPLAVSPLGSTPLDAAKEEGHDEMVSLFHEHVRMRGMLAEGNDAHSMST</sequence>
<dbReference type="PROSITE" id="PS50297">
    <property type="entry name" value="ANK_REP_REGION"/>
    <property type="match status" value="6"/>
</dbReference>
<dbReference type="STRING" id="41067.A0A2I2F7C6"/>
<reference evidence="2 3" key="1">
    <citation type="submission" date="2017-12" db="EMBL/GenBank/DDBJ databases">
        <authorList>
            <consortium name="DOE Joint Genome Institute"/>
            <person name="Haridas S."/>
            <person name="Kjaerbolling I."/>
            <person name="Vesth T.C."/>
            <person name="Frisvad J.C."/>
            <person name="Nybo J.L."/>
            <person name="Theobald S."/>
            <person name="Kuo A."/>
            <person name="Bowyer P."/>
            <person name="Matsuda Y."/>
            <person name="Mondo S."/>
            <person name="Lyhne E.K."/>
            <person name="Kogle M.E."/>
            <person name="Clum A."/>
            <person name="Lipzen A."/>
            <person name="Salamov A."/>
            <person name="Ngan C.Y."/>
            <person name="Daum C."/>
            <person name="Chiniquy J."/>
            <person name="Barry K."/>
            <person name="LaButti K."/>
            <person name="Simmons B.A."/>
            <person name="Magnuson J.K."/>
            <person name="Mortensen U.H."/>
            <person name="Larsen T.O."/>
            <person name="Grigoriev I.V."/>
            <person name="Baker S.E."/>
            <person name="Andersen M.R."/>
            <person name="Nordberg H.P."/>
            <person name="Cantor M.N."/>
            <person name="Hua S.X."/>
        </authorList>
    </citation>
    <scope>NUCLEOTIDE SEQUENCE [LARGE SCALE GENOMIC DNA]</scope>
    <source>
        <strain evidence="2 3">CBS 102.13</strain>
    </source>
</reference>
<feature type="repeat" description="ANK" evidence="1">
    <location>
        <begin position="360"/>
        <end position="392"/>
    </location>
</feature>
<dbReference type="SMART" id="SM00248">
    <property type="entry name" value="ANK"/>
    <property type="match status" value="10"/>
</dbReference>
<evidence type="ECO:0000256" key="1">
    <source>
        <dbReference type="PROSITE-ProRule" id="PRU00023"/>
    </source>
</evidence>
<dbReference type="OrthoDB" id="20872at2759"/>
<dbReference type="RefSeq" id="XP_024670547.1">
    <property type="nucleotide sequence ID" value="XM_024816668.1"/>
</dbReference>
<name>A0A2I2F7C6_ASPCN</name>
<dbReference type="Pfam" id="PF00023">
    <property type="entry name" value="Ank"/>
    <property type="match status" value="1"/>
</dbReference>
<dbReference type="SUPFAM" id="SSF48403">
    <property type="entry name" value="Ankyrin repeat"/>
    <property type="match status" value="1"/>
</dbReference>
<dbReference type="AlphaFoldDB" id="A0A2I2F7C6"/>
<feature type="repeat" description="ANK" evidence="1">
    <location>
        <begin position="115"/>
        <end position="147"/>
    </location>
</feature>
<keyword evidence="1" id="KW-0040">ANK repeat</keyword>
<dbReference type="GeneID" id="36523828"/>
<protein>
    <submittedName>
        <fullName evidence="2">Ankyrin repeat-containing domain protein</fullName>
    </submittedName>
</protein>
<dbReference type="EMBL" id="KZ559150">
    <property type="protein sequence ID" value="PLB36535.1"/>
    <property type="molecule type" value="Genomic_DNA"/>
</dbReference>
<dbReference type="Pfam" id="PF12796">
    <property type="entry name" value="Ank_2"/>
    <property type="match status" value="3"/>
</dbReference>
<dbReference type="InterPro" id="IPR051616">
    <property type="entry name" value="Cul2-RING_E3_ligase_SR"/>
</dbReference>
<evidence type="ECO:0000313" key="2">
    <source>
        <dbReference type="EMBL" id="PLB36535.1"/>
    </source>
</evidence>
<dbReference type="InterPro" id="IPR036770">
    <property type="entry name" value="Ankyrin_rpt-contain_sf"/>
</dbReference>